<dbReference type="OrthoDB" id="6258237at2759"/>
<keyword evidence="4 5" id="KW-0472">Membrane</keyword>
<dbReference type="InterPro" id="IPR013295">
    <property type="entry name" value="MAL"/>
</dbReference>
<dbReference type="AlphaFoldDB" id="A0A1S3IW69"/>
<comment type="subcellular location">
    <subcellularLocation>
        <location evidence="1">Membrane</location>
        <topology evidence="1">Multi-pass membrane protein</topology>
    </subcellularLocation>
</comment>
<keyword evidence="2 5" id="KW-0812">Transmembrane</keyword>
<dbReference type="GeneID" id="106168050"/>
<keyword evidence="8" id="KW-1185">Reference proteome</keyword>
<evidence type="ECO:0000256" key="1">
    <source>
        <dbReference type="ARBA" id="ARBA00004141"/>
    </source>
</evidence>
<gene>
    <name evidence="9" type="primary">LOC106168050</name>
</gene>
<dbReference type="PRINTS" id="PR01884">
    <property type="entry name" value="MALPROTEIN"/>
</dbReference>
<dbReference type="GO" id="GO:0016020">
    <property type="term" value="C:membrane"/>
    <property type="evidence" value="ECO:0007669"/>
    <property type="project" value="UniProtKB-SubCell"/>
</dbReference>
<dbReference type="GO" id="GO:0042552">
    <property type="term" value="P:myelination"/>
    <property type="evidence" value="ECO:0007669"/>
    <property type="project" value="TreeGrafter"/>
</dbReference>
<dbReference type="KEGG" id="lak:106168050"/>
<evidence type="ECO:0000313" key="9">
    <source>
        <dbReference type="RefSeq" id="XP_013402435.1"/>
    </source>
</evidence>
<evidence type="ECO:0000256" key="5">
    <source>
        <dbReference type="PROSITE-ProRule" id="PRU00581"/>
    </source>
</evidence>
<dbReference type="InterPro" id="IPR008253">
    <property type="entry name" value="Marvel"/>
</dbReference>
<dbReference type="RefSeq" id="XP_013402435.1">
    <property type="nucleotide sequence ID" value="XM_013546981.1"/>
</dbReference>
<dbReference type="PANTHER" id="PTHR22776:SF97">
    <property type="entry name" value="RE01453P"/>
    <property type="match status" value="1"/>
</dbReference>
<reference evidence="9" key="1">
    <citation type="submission" date="2025-08" db="UniProtKB">
        <authorList>
            <consortium name="RefSeq"/>
        </authorList>
    </citation>
    <scope>IDENTIFICATION</scope>
    <source>
        <tissue evidence="9">Gonads</tissue>
    </source>
</reference>
<dbReference type="Proteomes" id="UP000085678">
    <property type="component" value="Unplaced"/>
</dbReference>
<sequence>MAETSTTQTTTTTTTSSFDISVSFDYLKTVPGIFVIVELVLSLIVLICASLAVIYGGFGWVVFVAVLGLICSILLIVFYILGFVSRISMWLLLEFIYYVVMFLFWIIAFIVAAVLTGQNNQSILYLWYFRTTSYLGAMIAATVFSCFAMIIFGIHCFFAFRAWRGQPLFATVVTSGQTSTSAQKTTTVTSG</sequence>
<evidence type="ECO:0000256" key="3">
    <source>
        <dbReference type="ARBA" id="ARBA00022989"/>
    </source>
</evidence>
<feature type="transmembrane region" description="Helical" evidence="6">
    <location>
        <begin position="33"/>
        <end position="54"/>
    </location>
</feature>
<evidence type="ECO:0000256" key="2">
    <source>
        <dbReference type="ARBA" id="ARBA00022692"/>
    </source>
</evidence>
<dbReference type="PROSITE" id="PS51225">
    <property type="entry name" value="MARVEL"/>
    <property type="match status" value="1"/>
</dbReference>
<protein>
    <submittedName>
        <fullName evidence="9">Plasmolipin</fullName>
    </submittedName>
</protein>
<name>A0A1S3IW69_LINAN</name>
<keyword evidence="3 6" id="KW-1133">Transmembrane helix</keyword>
<feature type="domain" description="MARVEL" evidence="7">
    <location>
        <begin position="26"/>
        <end position="164"/>
    </location>
</feature>
<accession>A0A1S3IW69</accession>
<feature type="transmembrane region" description="Helical" evidence="6">
    <location>
        <begin position="60"/>
        <end position="83"/>
    </location>
</feature>
<proteinExistence type="predicted"/>
<evidence type="ECO:0000256" key="4">
    <source>
        <dbReference type="ARBA" id="ARBA00023136"/>
    </source>
</evidence>
<evidence type="ECO:0000256" key="6">
    <source>
        <dbReference type="SAM" id="Phobius"/>
    </source>
</evidence>
<dbReference type="InParanoid" id="A0A1S3IW69"/>
<dbReference type="GO" id="GO:0019911">
    <property type="term" value="F:structural constituent of myelin sheath"/>
    <property type="evidence" value="ECO:0007669"/>
    <property type="project" value="TreeGrafter"/>
</dbReference>
<organism evidence="8 9">
    <name type="scientific">Lingula anatina</name>
    <name type="common">Brachiopod</name>
    <name type="synonym">Lingula unguis</name>
    <dbReference type="NCBI Taxonomy" id="7574"/>
    <lineage>
        <taxon>Eukaryota</taxon>
        <taxon>Metazoa</taxon>
        <taxon>Spiralia</taxon>
        <taxon>Lophotrochozoa</taxon>
        <taxon>Brachiopoda</taxon>
        <taxon>Linguliformea</taxon>
        <taxon>Lingulata</taxon>
        <taxon>Lingulida</taxon>
        <taxon>Linguloidea</taxon>
        <taxon>Lingulidae</taxon>
        <taxon>Lingula</taxon>
    </lineage>
</organism>
<dbReference type="Pfam" id="PF01284">
    <property type="entry name" value="MARVEL"/>
    <property type="match status" value="1"/>
</dbReference>
<feature type="transmembrane region" description="Helical" evidence="6">
    <location>
        <begin position="135"/>
        <end position="160"/>
    </location>
</feature>
<evidence type="ECO:0000259" key="7">
    <source>
        <dbReference type="PROSITE" id="PS51225"/>
    </source>
</evidence>
<dbReference type="InterPro" id="IPR050578">
    <property type="entry name" value="MARVEL-CKLF_proteins"/>
</dbReference>
<dbReference type="PANTHER" id="PTHR22776">
    <property type="entry name" value="MARVEL-CONTAINING POTENTIAL LIPID RAFT-ASSOCIATED PROTEIN"/>
    <property type="match status" value="1"/>
</dbReference>
<feature type="transmembrane region" description="Helical" evidence="6">
    <location>
        <begin position="95"/>
        <end position="115"/>
    </location>
</feature>
<evidence type="ECO:0000313" key="8">
    <source>
        <dbReference type="Proteomes" id="UP000085678"/>
    </source>
</evidence>